<keyword evidence="7" id="KW-0227">DNA damage</keyword>
<dbReference type="PROSITE" id="PS00116">
    <property type="entry name" value="DNA_POLYMERASE_B"/>
    <property type="match status" value="1"/>
</dbReference>
<evidence type="ECO:0000313" key="20">
    <source>
        <dbReference type="EMBL" id="CAK9439135.1"/>
    </source>
</evidence>
<evidence type="ECO:0000259" key="17">
    <source>
        <dbReference type="Pfam" id="PF00136"/>
    </source>
</evidence>
<keyword evidence="10 15" id="KW-0408">Iron</keyword>
<keyword evidence="4 15" id="KW-0808">Transferase</keyword>
<accession>A0ABP0ZSE6</accession>
<feature type="region of interest" description="Disordered" evidence="16">
    <location>
        <begin position="590"/>
        <end position="704"/>
    </location>
</feature>
<evidence type="ECO:0000256" key="2">
    <source>
        <dbReference type="ARBA" id="ARBA00004123"/>
    </source>
</evidence>
<feature type="compositionally biased region" description="Low complexity" evidence="16">
    <location>
        <begin position="638"/>
        <end position="647"/>
    </location>
</feature>
<keyword evidence="11 15" id="KW-0411">Iron-sulfur</keyword>
<dbReference type="Gene3D" id="3.90.1600.10">
    <property type="entry name" value="Palm domain of DNA polymerase"/>
    <property type="match status" value="1"/>
</dbReference>
<keyword evidence="8 15" id="KW-0862">Zinc</keyword>
<dbReference type="RefSeq" id="XP_066830297.1">
    <property type="nucleotide sequence ID" value="XM_066973460.1"/>
</dbReference>
<dbReference type="Gene3D" id="3.30.342.10">
    <property type="entry name" value="DNA Polymerase, chain B, domain 1"/>
    <property type="match status" value="1"/>
</dbReference>
<comment type="subcellular location">
    <subcellularLocation>
        <location evidence="2 15">Nucleus</location>
    </subcellularLocation>
</comment>
<dbReference type="InterPro" id="IPR006134">
    <property type="entry name" value="DNA-dir_DNA_pol_B_multi_dom"/>
</dbReference>
<dbReference type="Gene3D" id="1.10.287.690">
    <property type="entry name" value="Helix hairpin bin"/>
    <property type="match status" value="1"/>
</dbReference>
<dbReference type="EMBL" id="OZ022408">
    <property type="protein sequence ID" value="CAK9439135.1"/>
    <property type="molecule type" value="Genomic_DNA"/>
</dbReference>
<dbReference type="Pfam" id="PF03104">
    <property type="entry name" value="DNA_pol_B_exo1"/>
    <property type="match status" value="1"/>
</dbReference>
<dbReference type="InterPro" id="IPR023211">
    <property type="entry name" value="DNA_pol_palm_dom_sf"/>
</dbReference>
<dbReference type="InterPro" id="IPR006133">
    <property type="entry name" value="DNA-dir_DNA_pol_B_exonuc"/>
</dbReference>
<evidence type="ECO:0000256" key="12">
    <source>
        <dbReference type="ARBA" id="ARBA00023204"/>
    </source>
</evidence>
<dbReference type="InterPro" id="IPR030559">
    <property type="entry name" value="PolZ_Rev3"/>
</dbReference>
<feature type="domain" description="DNA-directed DNA polymerase family B exonuclease" evidence="18">
    <location>
        <begin position="900"/>
        <end position="1104"/>
    </location>
</feature>
<keyword evidence="15" id="KW-0863">Zinc-finger</keyword>
<dbReference type="PRINTS" id="PR00106">
    <property type="entry name" value="DNAPOLB"/>
</dbReference>
<keyword evidence="13 15" id="KW-0539">Nucleus</keyword>
<dbReference type="InterPro" id="IPR006172">
    <property type="entry name" value="DNA-dir_DNA_pol_B"/>
</dbReference>
<evidence type="ECO:0000256" key="9">
    <source>
        <dbReference type="ARBA" id="ARBA00022932"/>
    </source>
</evidence>
<dbReference type="CDD" id="cd05534">
    <property type="entry name" value="POLBc_zeta"/>
    <property type="match status" value="1"/>
</dbReference>
<dbReference type="InterPro" id="IPR017964">
    <property type="entry name" value="DNA-dir_DNA_pol_B_CS"/>
</dbReference>
<evidence type="ECO:0000313" key="21">
    <source>
        <dbReference type="Proteomes" id="UP001497383"/>
    </source>
</evidence>
<feature type="compositionally biased region" description="Polar residues" evidence="16">
    <location>
        <begin position="681"/>
        <end position="698"/>
    </location>
</feature>
<dbReference type="Gene3D" id="1.10.132.60">
    <property type="entry name" value="DNA polymerase family B, C-terminal domain"/>
    <property type="match status" value="1"/>
</dbReference>
<sequence>MNVSNDPTANVTSDVSSIEWSTHDASLSTLKIQINDYDTYQSYPSKLDQLYTKVSQVPVIRIYGSVSVGHENKQHTNSARKKCKIGESAGASAAAAAAASSLSVFNIIIHVHNFYPYFYVDCQDTDYEKLQSPEYINEVIEFLENVMRASFKKRRGRKGTEEQELELEEDAEEDAEEAEAEAEVRVQTTSSLRNAKLRRYIANVSICKAVPIYGFQLGYKLCYKISLLSPLYKNRLARMFQENKISLVDFNKVSSPVTLQQEEEEEEVKEEKKSNKKPSYSYTYEVHIPFLLQFLTDYNLFGCGWLYVDRDAAGFGPQTRALYFRTPIFTETLKNVYTPAQLSSLTKFLGKFILPDNVLVDGGNYQSFKRMGKSMLEVDITTNGIINRSWLTPRELHDDFTERENFKSYKADLELFGFPKHGYKHELDGSPKIYLSSLKHIYNDLKYQCRLKNSTYDVSVDVLESSTRSYFGNGTTKWSNQGQLDELLEFMIFVNGESKYDFGNFASKVIKSSKSDKIGIINEFPTSFNLVDIEKRHQLHKHRMIFGDDILIWGEYNDIFKLSQRHKSLASSPLQNGSQQFEMNLPLLESDGEKDSEEMELESVEDEDEDEGEDEGEDVEEVSDEDADEDADEDVDANNRVDANNGVDEQKHPNPDVLRASTDEGTTPEPLPSCIKKHDNSVSPSSQLNLTDESTLPGNNDEDEMKDYESAEEFDAAVVRSMTMTMAMTQAKSQIETRKNTSDASDLMSSLDNFLSTPNPTSNTFPILKNLEIGPNMYNVKVPFELRKGNCKSVFESSGTSEINYTDPFYYMADDLPSRPFIFANQKIKPPVKNKSTIPTINLIRSEDLEPPKSVPTMDRVATWQYLPTAPSKKAITSWLVEEEAKNIKKQQRYRSQIEVGTTQWNDFKYSYNSEKVARKPDEFNYLTCFHMEIHANPPNSKLSVDPLRDPIIFIFYSFDDANGMFDSFNYRSGVLVYNNQKLKVDLLQRLGKLLGQHIDIFEDEQKMVARLVELVEIFDPDILSGYEVNALSWGYIVERCRGVFDTNILSDLSRGSHRSNGKMGDKWGYTHTANIEINGRHVLNVWRILKSDMALTSYTLENVCYHLLHRSLPRYSPHQLSSWIQSDNFQNLYVVISYFVERVRLTLKIIEVQELITRNVEHSRLIGIEFNSNFYRGSQYKVESILARITKSENLLLNSPSKYQVHEMRPIECIPLVMEPRSNFYKSPLVVLDFQSLYPSIMIAYNYCFSTIIGKLHNFKSNKNNIGYLKNLNLPSGIIDLLKNDDAINVSPNGFAFVKSSVRKSVLAKMLEEILNIRLKTKHVMKLFGDDTELKKLYNSRQTALKLIANVTYGYASATFSGRMPNPDIADAIVSSGREILEKSVELIENGGHGAKVVYGDTDSLFVYFPGKSKAEAFKSGREIAKIVTDYFPDPIKLQFEKVYHPCVLLAKKRYVGYSFESETQEMPKFDAKGIETVRRDGIPAQQKVTEKALRILFETQNLSKVKNYTLKQFYKIMTNKISINDFCFAKAVKYGAYKDERYLPPGALLASKAVEEDPRKEPQYKERIPYVVVRDPTKTRIKDRVMFPEDFISSFSTIKPLMLDYEYYITRVLIPPLERIFNLMGADVRGWYNQMPKMTKNNLTNPYNDSCLVCGSRLDGSQYICSKCSHDPQQLATDLMMTCKSSQQKLVAHENTCKNCVHGIFLPGGSMPQYTNNCTNRDCTVYFNKVKTEQEMRSVINKKDKILEELKW</sequence>
<feature type="domain" description="C4-type zinc-finger of DNA polymerase delta" evidence="19">
    <location>
        <begin position="1653"/>
        <end position="1731"/>
    </location>
</feature>
<evidence type="ECO:0000259" key="18">
    <source>
        <dbReference type="Pfam" id="PF03104"/>
    </source>
</evidence>
<evidence type="ECO:0000256" key="8">
    <source>
        <dbReference type="ARBA" id="ARBA00022833"/>
    </source>
</evidence>
<name>A0ABP0ZSE6_9ASCO</name>
<dbReference type="CDD" id="cd05778">
    <property type="entry name" value="DNA_polB_zeta_exo"/>
    <property type="match status" value="1"/>
</dbReference>
<evidence type="ECO:0000256" key="11">
    <source>
        <dbReference type="ARBA" id="ARBA00023014"/>
    </source>
</evidence>
<dbReference type="GeneID" id="92208555"/>
<dbReference type="InterPro" id="IPR025687">
    <property type="entry name" value="Znf-C4pol"/>
</dbReference>
<dbReference type="InterPro" id="IPR042087">
    <property type="entry name" value="DNA_pol_B_thumb"/>
</dbReference>
<protein>
    <recommendedName>
        <fullName evidence="15">DNA polymerase</fullName>
        <ecNumber evidence="15">2.7.7.7</ecNumber>
    </recommendedName>
</protein>
<comment type="cofactor">
    <cofactor evidence="1 15">
        <name>[4Fe-4S] cluster</name>
        <dbReference type="ChEBI" id="CHEBI:49883"/>
    </cofactor>
</comment>
<keyword evidence="12" id="KW-0234">DNA repair</keyword>
<evidence type="ECO:0000256" key="7">
    <source>
        <dbReference type="ARBA" id="ARBA00022763"/>
    </source>
</evidence>
<dbReference type="PANTHER" id="PTHR45812">
    <property type="entry name" value="DNA POLYMERASE ZETA CATALYTIC SUBUNIT"/>
    <property type="match status" value="1"/>
</dbReference>
<evidence type="ECO:0000256" key="10">
    <source>
        <dbReference type="ARBA" id="ARBA00023004"/>
    </source>
</evidence>
<organism evidence="20 21">
    <name type="scientific">Lodderomyces beijingensis</name>
    <dbReference type="NCBI Taxonomy" id="1775926"/>
    <lineage>
        <taxon>Eukaryota</taxon>
        <taxon>Fungi</taxon>
        <taxon>Dikarya</taxon>
        <taxon>Ascomycota</taxon>
        <taxon>Saccharomycotina</taxon>
        <taxon>Pichiomycetes</taxon>
        <taxon>Debaryomycetaceae</taxon>
        <taxon>Candida/Lodderomyces clade</taxon>
        <taxon>Lodderomyces</taxon>
    </lineage>
</organism>
<evidence type="ECO:0000256" key="4">
    <source>
        <dbReference type="ARBA" id="ARBA00022679"/>
    </source>
</evidence>
<feature type="compositionally biased region" description="Acidic residues" evidence="16">
    <location>
        <begin position="162"/>
        <end position="173"/>
    </location>
</feature>
<feature type="region of interest" description="Disordered" evidence="16">
    <location>
        <begin position="153"/>
        <end position="173"/>
    </location>
</feature>
<comment type="similarity">
    <text evidence="3 15">Belongs to the DNA polymerase type-B family.</text>
</comment>
<reference evidence="20 21" key="1">
    <citation type="submission" date="2024-03" db="EMBL/GenBank/DDBJ databases">
        <authorList>
            <person name="Brejova B."/>
        </authorList>
    </citation>
    <scope>NUCLEOTIDE SEQUENCE [LARGE SCALE GENOMIC DNA]</scope>
    <source>
        <strain evidence="20 21">CBS 14171</strain>
    </source>
</reference>
<keyword evidence="15" id="KW-0004">4Fe-4S</keyword>
<dbReference type="InterPro" id="IPR036397">
    <property type="entry name" value="RNaseH_sf"/>
</dbReference>
<keyword evidence="6 15" id="KW-0479">Metal-binding</keyword>
<evidence type="ECO:0000256" key="5">
    <source>
        <dbReference type="ARBA" id="ARBA00022695"/>
    </source>
</evidence>
<evidence type="ECO:0000256" key="14">
    <source>
        <dbReference type="ARBA" id="ARBA00049244"/>
    </source>
</evidence>
<dbReference type="Pfam" id="PF14260">
    <property type="entry name" value="zf-C4pol"/>
    <property type="match status" value="1"/>
</dbReference>
<feature type="domain" description="DNA-directed DNA polymerase family B multifunctional" evidence="17">
    <location>
        <begin position="1170"/>
        <end position="1624"/>
    </location>
</feature>
<dbReference type="SUPFAM" id="SSF56672">
    <property type="entry name" value="DNA/RNA polymerases"/>
    <property type="match status" value="1"/>
</dbReference>
<evidence type="ECO:0000256" key="1">
    <source>
        <dbReference type="ARBA" id="ARBA00001966"/>
    </source>
</evidence>
<dbReference type="Gene3D" id="3.30.420.10">
    <property type="entry name" value="Ribonuclease H-like superfamily/Ribonuclease H"/>
    <property type="match status" value="1"/>
</dbReference>
<evidence type="ECO:0000256" key="3">
    <source>
        <dbReference type="ARBA" id="ARBA00005755"/>
    </source>
</evidence>
<dbReference type="SMART" id="SM00486">
    <property type="entry name" value="POLBc"/>
    <property type="match status" value="1"/>
</dbReference>
<dbReference type="Proteomes" id="UP001497383">
    <property type="component" value="Chromosome 4"/>
</dbReference>
<dbReference type="InterPro" id="IPR043502">
    <property type="entry name" value="DNA/RNA_pol_sf"/>
</dbReference>
<evidence type="ECO:0000256" key="13">
    <source>
        <dbReference type="ARBA" id="ARBA00023242"/>
    </source>
</evidence>
<evidence type="ECO:0000259" key="19">
    <source>
        <dbReference type="Pfam" id="PF14260"/>
    </source>
</evidence>
<keyword evidence="15" id="KW-0235">DNA replication</keyword>
<evidence type="ECO:0000256" key="16">
    <source>
        <dbReference type="SAM" id="MobiDB-lite"/>
    </source>
</evidence>
<keyword evidence="5 15" id="KW-0548">Nucleotidyltransferase</keyword>
<comment type="catalytic activity">
    <reaction evidence="14 15">
        <text>DNA(n) + a 2'-deoxyribonucleoside 5'-triphosphate = DNA(n+1) + diphosphate</text>
        <dbReference type="Rhea" id="RHEA:22508"/>
        <dbReference type="Rhea" id="RHEA-COMP:17339"/>
        <dbReference type="Rhea" id="RHEA-COMP:17340"/>
        <dbReference type="ChEBI" id="CHEBI:33019"/>
        <dbReference type="ChEBI" id="CHEBI:61560"/>
        <dbReference type="ChEBI" id="CHEBI:173112"/>
        <dbReference type="EC" id="2.7.7.7"/>
    </reaction>
</comment>
<evidence type="ECO:0000256" key="15">
    <source>
        <dbReference type="RuleBase" id="RU000442"/>
    </source>
</evidence>
<dbReference type="PANTHER" id="PTHR45812:SF1">
    <property type="entry name" value="DNA POLYMERASE ZETA CATALYTIC SUBUNIT"/>
    <property type="match status" value="1"/>
</dbReference>
<dbReference type="EC" id="2.7.7.7" evidence="15"/>
<keyword evidence="15" id="KW-0238">DNA-binding</keyword>
<dbReference type="InterPro" id="IPR012337">
    <property type="entry name" value="RNaseH-like_sf"/>
</dbReference>
<dbReference type="Pfam" id="PF00136">
    <property type="entry name" value="DNA_pol_B"/>
    <property type="match status" value="1"/>
</dbReference>
<keyword evidence="9 15" id="KW-0239">DNA-directed DNA polymerase</keyword>
<proteinExistence type="inferred from homology"/>
<feature type="compositionally biased region" description="Acidic residues" evidence="16">
    <location>
        <begin position="590"/>
        <end position="636"/>
    </location>
</feature>
<gene>
    <name evidence="20" type="ORF">LODBEIA_P33590</name>
</gene>
<keyword evidence="21" id="KW-1185">Reference proteome</keyword>
<evidence type="ECO:0000256" key="6">
    <source>
        <dbReference type="ARBA" id="ARBA00022723"/>
    </source>
</evidence>
<dbReference type="SUPFAM" id="SSF53098">
    <property type="entry name" value="Ribonuclease H-like"/>
    <property type="match status" value="1"/>
</dbReference>